<name>A0ABS5TZY2_9CELL</name>
<dbReference type="EMBL" id="JAHBOH010000001">
    <property type="protein sequence ID" value="MBT0994720.1"/>
    <property type="molecule type" value="Genomic_DNA"/>
</dbReference>
<evidence type="ECO:0000313" key="2">
    <source>
        <dbReference type="EMBL" id="MBT0994720.1"/>
    </source>
</evidence>
<protein>
    <recommendedName>
        <fullName evidence="4">Lipoprotein</fullName>
    </recommendedName>
</protein>
<evidence type="ECO:0000256" key="1">
    <source>
        <dbReference type="SAM" id="MobiDB-lite"/>
    </source>
</evidence>
<feature type="region of interest" description="Disordered" evidence="1">
    <location>
        <begin position="26"/>
        <end position="56"/>
    </location>
</feature>
<reference evidence="2 3" key="1">
    <citation type="submission" date="2021-05" db="EMBL/GenBank/DDBJ databases">
        <title>Description of Cellulomonas sp. DKR-3 sp. nov.</title>
        <authorList>
            <person name="Dahal R.H."/>
            <person name="Chaudhary D.K."/>
        </authorList>
    </citation>
    <scope>NUCLEOTIDE SEQUENCE [LARGE SCALE GENOMIC DNA]</scope>
    <source>
        <strain evidence="2 3">DKR-3</strain>
    </source>
</reference>
<evidence type="ECO:0008006" key="4">
    <source>
        <dbReference type="Google" id="ProtNLM"/>
    </source>
</evidence>
<keyword evidence="3" id="KW-1185">Reference proteome</keyword>
<feature type="compositionally biased region" description="Low complexity" evidence="1">
    <location>
        <begin position="212"/>
        <end position="249"/>
    </location>
</feature>
<evidence type="ECO:0000313" key="3">
    <source>
        <dbReference type="Proteomes" id="UP000722125"/>
    </source>
</evidence>
<feature type="region of interest" description="Disordered" evidence="1">
    <location>
        <begin position="204"/>
        <end position="259"/>
    </location>
</feature>
<accession>A0ABS5TZY2</accession>
<organism evidence="2 3">
    <name type="scientific">Cellulomonas fulva</name>
    <dbReference type="NCBI Taxonomy" id="2835530"/>
    <lineage>
        <taxon>Bacteria</taxon>
        <taxon>Bacillati</taxon>
        <taxon>Actinomycetota</taxon>
        <taxon>Actinomycetes</taxon>
        <taxon>Micrococcales</taxon>
        <taxon>Cellulomonadaceae</taxon>
        <taxon>Cellulomonas</taxon>
    </lineage>
</organism>
<gene>
    <name evidence="2" type="ORF">KIN34_10530</name>
</gene>
<sequence length="608" mass="62247">MGVTLGLVVVLVVGGVVALQVPDDPAAAPAPGSTATPVPSGSATGPSPLPPASPTPTVASVERAVLRTPTGAATVLPAGTDAAVRVSATVFGTSPVVVVAQDDEAALLTGATVAVGLGAPLLPVDAADEMARLGARTVVTVGDVETAGLPDEVRVVAVAAGAGPEALHRATGVIFGAREEVAEGDEADAVRALGARPVPCLVPSGGVAADGPASTTSPPADPTTDPTTDPTADSTTTDPATDPTTDPTAEAPPSPLAAQPALVPGLVGVVGDEEPSPTALATMRAAGMPVLDAPGDDPRTTTGSVRAFAQAEPQHVVALGSGLGPADRLAQRVATAATGVVAPGGGQLVFPDVPGVPGKRYVALYGTPGTASLGLLGEQGVTASVDRARQYARNYASRTGDTVVPAVEIIATVASASAGEDRDYSRERPVAELRPLVEAAGEAGLSVVLDLQPGRTDFLTQAQQYTELLELPHVGLALDPEWRLEQDEVHLEQIGSVDVDEVNEVGDWLADLTATHHLPQKMFVLHQFSLKMITDRDRLDTSHDELATVIHVDGQGTQPAKRDTWRALRAGAPDVHWGWKNFVDEDRPMLTVEQTMRLEPVPDLVTYQ</sequence>
<comment type="caution">
    <text evidence="2">The sequence shown here is derived from an EMBL/GenBank/DDBJ whole genome shotgun (WGS) entry which is preliminary data.</text>
</comment>
<proteinExistence type="predicted"/>
<dbReference type="Proteomes" id="UP000722125">
    <property type="component" value="Unassembled WGS sequence"/>
</dbReference>
<feature type="compositionally biased region" description="Low complexity" evidence="1">
    <location>
        <begin position="26"/>
        <end position="46"/>
    </location>
</feature>